<dbReference type="OrthoDB" id="9757990at2"/>
<dbReference type="RefSeq" id="WP_146901229.1">
    <property type="nucleotide sequence ID" value="NZ_BAAARM010000002.1"/>
</dbReference>
<dbReference type="Pfam" id="PF00072">
    <property type="entry name" value="Response_reg"/>
    <property type="match status" value="1"/>
</dbReference>
<evidence type="ECO:0000256" key="9">
    <source>
        <dbReference type="ARBA" id="ARBA00023136"/>
    </source>
</evidence>
<dbReference type="EMBL" id="BJYY01000009">
    <property type="protein sequence ID" value="GEO33383.1"/>
    <property type="molecule type" value="Genomic_DNA"/>
</dbReference>
<dbReference type="InterPro" id="IPR036890">
    <property type="entry name" value="HATPase_C_sf"/>
</dbReference>
<organism evidence="15 16">
    <name type="scientific">Cellulomonas aerilata</name>
    <dbReference type="NCBI Taxonomy" id="515326"/>
    <lineage>
        <taxon>Bacteria</taxon>
        <taxon>Bacillati</taxon>
        <taxon>Actinomycetota</taxon>
        <taxon>Actinomycetes</taxon>
        <taxon>Micrococcales</taxon>
        <taxon>Cellulomonadaceae</taxon>
        <taxon>Cellulomonas</taxon>
    </lineage>
</organism>
<comment type="cofactor">
    <cofactor evidence="2">
        <name>a divalent metal cation</name>
        <dbReference type="ChEBI" id="CHEBI:60240"/>
    </cofactor>
</comment>
<dbReference type="Proteomes" id="UP000321181">
    <property type="component" value="Unassembled WGS sequence"/>
</dbReference>
<dbReference type="PRINTS" id="PR00344">
    <property type="entry name" value="BCTRLSENSOR"/>
</dbReference>
<dbReference type="InterPro" id="IPR000700">
    <property type="entry name" value="PAS-assoc_C"/>
</dbReference>
<keyword evidence="16" id="KW-1185">Reference proteome</keyword>
<keyword evidence="11" id="KW-0175">Coiled coil</keyword>
<dbReference type="Gene3D" id="1.10.287.130">
    <property type="match status" value="1"/>
</dbReference>
<dbReference type="SMART" id="SM00086">
    <property type="entry name" value="PAC"/>
    <property type="match status" value="1"/>
</dbReference>
<dbReference type="PANTHER" id="PTHR43711">
    <property type="entry name" value="TWO-COMPONENT HISTIDINE KINASE"/>
    <property type="match status" value="1"/>
</dbReference>
<feature type="domain" description="Histidine kinase" evidence="12">
    <location>
        <begin position="290"/>
        <end position="507"/>
    </location>
</feature>
<protein>
    <recommendedName>
        <fullName evidence="4">histidine kinase</fullName>
        <ecNumber evidence="4">2.7.13.3</ecNumber>
    </recommendedName>
</protein>
<dbReference type="SUPFAM" id="SSF52172">
    <property type="entry name" value="CheY-like"/>
    <property type="match status" value="1"/>
</dbReference>
<feature type="modified residue" description="4-aspartylphosphate" evidence="10">
    <location>
        <position position="56"/>
    </location>
</feature>
<dbReference type="Gene3D" id="3.40.50.2300">
    <property type="match status" value="1"/>
</dbReference>
<feature type="domain" description="PAC" evidence="14">
    <location>
        <begin position="213"/>
        <end position="265"/>
    </location>
</feature>
<dbReference type="SUPFAM" id="SSF55874">
    <property type="entry name" value="ATPase domain of HSP90 chaperone/DNA topoisomerase II/histidine kinase"/>
    <property type="match status" value="1"/>
</dbReference>
<dbReference type="SUPFAM" id="SSF55785">
    <property type="entry name" value="PYP-like sensor domain (PAS domain)"/>
    <property type="match status" value="1"/>
</dbReference>
<dbReference type="GO" id="GO:0005886">
    <property type="term" value="C:plasma membrane"/>
    <property type="evidence" value="ECO:0007669"/>
    <property type="project" value="UniProtKB-SubCell"/>
</dbReference>
<evidence type="ECO:0000259" key="14">
    <source>
        <dbReference type="PROSITE" id="PS50113"/>
    </source>
</evidence>
<keyword evidence="6" id="KW-0808">Transferase</keyword>
<dbReference type="SMART" id="SM00387">
    <property type="entry name" value="HATPase_c"/>
    <property type="match status" value="1"/>
</dbReference>
<feature type="coiled-coil region" evidence="11">
    <location>
        <begin position="256"/>
        <end position="283"/>
    </location>
</feature>
<accession>A0A512DA87</accession>
<evidence type="ECO:0000313" key="15">
    <source>
        <dbReference type="EMBL" id="GEO33383.1"/>
    </source>
</evidence>
<keyword evidence="9" id="KW-0472">Membrane</keyword>
<dbReference type="InterPro" id="IPR001789">
    <property type="entry name" value="Sig_transdc_resp-reg_receiver"/>
</dbReference>
<dbReference type="Pfam" id="PF08448">
    <property type="entry name" value="PAS_4"/>
    <property type="match status" value="1"/>
</dbReference>
<dbReference type="PROSITE" id="PS50109">
    <property type="entry name" value="HIS_KIN"/>
    <property type="match status" value="1"/>
</dbReference>
<dbReference type="FunFam" id="1.10.287.130:FF:000001">
    <property type="entry name" value="Two-component sensor histidine kinase"/>
    <property type="match status" value="1"/>
</dbReference>
<dbReference type="GO" id="GO:0005509">
    <property type="term" value="F:calcium ion binding"/>
    <property type="evidence" value="ECO:0007669"/>
    <property type="project" value="UniProtKB-ARBA"/>
</dbReference>
<evidence type="ECO:0000256" key="10">
    <source>
        <dbReference type="PROSITE-ProRule" id="PRU00169"/>
    </source>
</evidence>
<evidence type="ECO:0000256" key="8">
    <source>
        <dbReference type="ARBA" id="ARBA00023012"/>
    </source>
</evidence>
<evidence type="ECO:0000256" key="5">
    <source>
        <dbReference type="ARBA" id="ARBA00022553"/>
    </source>
</evidence>
<dbReference type="InterPro" id="IPR001610">
    <property type="entry name" value="PAC"/>
</dbReference>
<evidence type="ECO:0000256" key="11">
    <source>
        <dbReference type="SAM" id="Coils"/>
    </source>
</evidence>
<name>A0A512DA87_9CELL</name>
<dbReference type="SUPFAM" id="SSF47384">
    <property type="entry name" value="Homodimeric domain of signal transducing histidine kinase"/>
    <property type="match status" value="1"/>
</dbReference>
<evidence type="ECO:0000256" key="3">
    <source>
        <dbReference type="ARBA" id="ARBA00004236"/>
    </source>
</evidence>
<keyword evidence="8" id="KW-0902">Two-component regulatory system</keyword>
<evidence type="ECO:0000259" key="12">
    <source>
        <dbReference type="PROSITE" id="PS50109"/>
    </source>
</evidence>
<keyword evidence="5 10" id="KW-0597">Phosphoprotein</keyword>
<dbReference type="PROSITE" id="PS50113">
    <property type="entry name" value="PAC"/>
    <property type="match status" value="1"/>
</dbReference>
<evidence type="ECO:0000256" key="1">
    <source>
        <dbReference type="ARBA" id="ARBA00000085"/>
    </source>
</evidence>
<dbReference type="SMART" id="SM00091">
    <property type="entry name" value="PAS"/>
    <property type="match status" value="1"/>
</dbReference>
<gene>
    <name evidence="15" type="ORF">CAE01nite_11080</name>
</gene>
<proteinExistence type="predicted"/>
<evidence type="ECO:0000256" key="4">
    <source>
        <dbReference type="ARBA" id="ARBA00012438"/>
    </source>
</evidence>
<dbReference type="InterPro" id="IPR003661">
    <property type="entry name" value="HisK_dim/P_dom"/>
</dbReference>
<dbReference type="PANTHER" id="PTHR43711:SF1">
    <property type="entry name" value="HISTIDINE KINASE 1"/>
    <property type="match status" value="1"/>
</dbReference>
<dbReference type="Pfam" id="PF00512">
    <property type="entry name" value="HisKA"/>
    <property type="match status" value="1"/>
</dbReference>
<dbReference type="EC" id="2.7.13.3" evidence="4"/>
<dbReference type="CDD" id="cd00082">
    <property type="entry name" value="HisKA"/>
    <property type="match status" value="1"/>
</dbReference>
<dbReference type="CDD" id="cd00075">
    <property type="entry name" value="HATPase"/>
    <property type="match status" value="1"/>
</dbReference>
<keyword evidence="7" id="KW-0418">Kinase</keyword>
<sequence length="507" mass="54862">MSAPLDVLLLEDSALDAELLVLELRRAGFSPTWRRVDDREGYLAALAGDPDIVLADYSLPQLTALDALELLRDSGQDIPVIVVSGAMSEEACVEALRHGAVDYLLKDRLTRLGPAVEHALEQRRLVRERARARLASTRHQQRFRAAFDNAPLGMAVTTPGGEILEANPALVAMVPGPRVDLRGGRLTAVVAEEDHAVVEDHVRALVDGGDPVTNHEIRLRGSDGAVTWTHYTASLIHDGDPAARRLVHQFLDITARRRAEQELVRQAEELTRTNAELQELDRLKSTFVATVSHELRTPLSNICGYTEMLTEADETDLGPAQRRMVEVVDRNAGRLLALIEDLLTFARTESGTLSPNLTPVDVQELVEQVLRDLGPSASAAGVTLRTRPAPGPVVVPADRLQVERVLVNLLSNAVKFTSPGGTAVVSTQVGESTVAVTVADDGPGIPVEEQARLFQRFFRAHDAYTRQIPGTGLGLSIARAIVEAHGGTIELTSRPGTGTTVVVTLPR</sequence>
<dbReference type="NCBIfam" id="TIGR00229">
    <property type="entry name" value="sensory_box"/>
    <property type="match status" value="1"/>
</dbReference>
<evidence type="ECO:0000259" key="13">
    <source>
        <dbReference type="PROSITE" id="PS50110"/>
    </source>
</evidence>
<dbReference type="AlphaFoldDB" id="A0A512DA87"/>
<evidence type="ECO:0000313" key="16">
    <source>
        <dbReference type="Proteomes" id="UP000321181"/>
    </source>
</evidence>
<dbReference type="InterPro" id="IPR035965">
    <property type="entry name" value="PAS-like_dom_sf"/>
</dbReference>
<dbReference type="Gene3D" id="3.30.450.20">
    <property type="entry name" value="PAS domain"/>
    <property type="match status" value="1"/>
</dbReference>
<dbReference type="SMART" id="SM00448">
    <property type="entry name" value="REC"/>
    <property type="match status" value="1"/>
</dbReference>
<dbReference type="InterPro" id="IPR005467">
    <property type="entry name" value="His_kinase_dom"/>
</dbReference>
<dbReference type="PROSITE" id="PS50110">
    <property type="entry name" value="RESPONSE_REGULATORY"/>
    <property type="match status" value="1"/>
</dbReference>
<reference evidence="15 16" key="1">
    <citation type="submission" date="2019-07" db="EMBL/GenBank/DDBJ databases">
        <title>Whole genome shotgun sequence of Cellulomonas aerilata NBRC 106308.</title>
        <authorList>
            <person name="Hosoyama A."/>
            <person name="Uohara A."/>
            <person name="Ohji S."/>
            <person name="Ichikawa N."/>
        </authorList>
    </citation>
    <scope>NUCLEOTIDE SEQUENCE [LARGE SCALE GENOMIC DNA]</scope>
    <source>
        <strain evidence="15 16">NBRC 106308</strain>
    </source>
</reference>
<dbReference type="InterPro" id="IPR050736">
    <property type="entry name" value="Sensor_HK_Regulatory"/>
</dbReference>
<dbReference type="InterPro" id="IPR004358">
    <property type="entry name" value="Sig_transdc_His_kin-like_C"/>
</dbReference>
<dbReference type="InterPro" id="IPR011006">
    <property type="entry name" value="CheY-like_superfamily"/>
</dbReference>
<feature type="domain" description="Response regulatory" evidence="13">
    <location>
        <begin position="6"/>
        <end position="121"/>
    </location>
</feature>
<comment type="subcellular location">
    <subcellularLocation>
        <location evidence="3">Cell membrane</location>
    </subcellularLocation>
</comment>
<dbReference type="FunFam" id="3.30.565.10:FF:000006">
    <property type="entry name" value="Sensor histidine kinase WalK"/>
    <property type="match status" value="1"/>
</dbReference>
<evidence type="ECO:0000256" key="2">
    <source>
        <dbReference type="ARBA" id="ARBA00001968"/>
    </source>
</evidence>
<dbReference type="CDD" id="cd00156">
    <property type="entry name" value="REC"/>
    <property type="match status" value="1"/>
</dbReference>
<comment type="catalytic activity">
    <reaction evidence="1">
        <text>ATP + protein L-histidine = ADP + protein N-phospho-L-histidine.</text>
        <dbReference type="EC" id="2.7.13.3"/>
    </reaction>
</comment>
<dbReference type="InterPro" id="IPR003594">
    <property type="entry name" value="HATPase_dom"/>
</dbReference>
<comment type="caution">
    <text evidence="15">The sequence shown here is derived from an EMBL/GenBank/DDBJ whole genome shotgun (WGS) entry which is preliminary data.</text>
</comment>
<dbReference type="SMART" id="SM00388">
    <property type="entry name" value="HisKA"/>
    <property type="match status" value="1"/>
</dbReference>
<dbReference type="InterPro" id="IPR036097">
    <property type="entry name" value="HisK_dim/P_sf"/>
</dbReference>
<dbReference type="CDD" id="cd00130">
    <property type="entry name" value="PAS"/>
    <property type="match status" value="1"/>
</dbReference>
<evidence type="ECO:0000256" key="7">
    <source>
        <dbReference type="ARBA" id="ARBA00022777"/>
    </source>
</evidence>
<dbReference type="Gene3D" id="3.30.565.10">
    <property type="entry name" value="Histidine kinase-like ATPase, C-terminal domain"/>
    <property type="match status" value="1"/>
</dbReference>
<dbReference type="GO" id="GO:0000155">
    <property type="term" value="F:phosphorelay sensor kinase activity"/>
    <property type="evidence" value="ECO:0007669"/>
    <property type="project" value="InterPro"/>
</dbReference>
<dbReference type="Pfam" id="PF02518">
    <property type="entry name" value="HATPase_c"/>
    <property type="match status" value="1"/>
</dbReference>
<dbReference type="InterPro" id="IPR000014">
    <property type="entry name" value="PAS"/>
</dbReference>
<evidence type="ECO:0000256" key="6">
    <source>
        <dbReference type="ARBA" id="ARBA00022679"/>
    </source>
</evidence>
<dbReference type="InterPro" id="IPR013656">
    <property type="entry name" value="PAS_4"/>
</dbReference>